<dbReference type="AlphaFoldDB" id="A0A1G5SI20"/>
<dbReference type="HAMAP" id="MF_01894">
    <property type="entry name" value="Smc_prok"/>
    <property type="match status" value="1"/>
</dbReference>
<name>A0A1G5SI20_9PROT</name>
<evidence type="ECO:0000259" key="8">
    <source>
        <dbReference type="Pfam" id="PF06470"/>
    </source>
</evidence>
<dbReference type="GO" id="GO:0005737">
    <property type="term" value="C:cytoplasm"/>
    <property type="evidence" value="ECO:0007669"/>
    <property type="project" value="UniProtKB-SubCell"/>
</dbReference>
<keyword evidence="2 6" id="KW-0547">Nucleotide-binding</keyword>
<dbReference type="InterPro" id="IPR027417">
    <property type="entry name" value="P-loop_NTPase"/>
</dbReference>
<comment type="subcellular location">
    <subcellularLocation>
        <location evidence="6">Cytoplasm</location>
    </subcellularLocation>
</comment>
<feature type="coiled-coil region" evidence="6">
    <location>
        <begin position="258"/>
        <end position="362"/>
    </location>
</feature>
<dbReference type="GO" id="GO:0005524">
    <property type="term" value="F:ATP binding"/>
    <property type="evidence" value="ECO:0007669"/>
    <property type="project" value="UniProtKB-UniRule"/>
</dbReference>
<comment type="similarity">
    <text evidence="6">Belongs to the SMC family.</text>
</comment>
<dbReference type="InterPro" id="IPR010935">
    <property type="entry name" value="SMC_hinge"/>
</dbReference>
<sequence length="1181" mass="132899">MRLSEIKLAGFKSFVDPTVIPLPGNLVGIVGPNGCGKSNVIDAVRWVLGESRASALRGESLQDVIFNGSAKRASVGRASVELVFDNSAGKLAGQWGKYGQIAIKRIIQKAGESTYYINNIHVRRRDVADIFLGTGVSGRGYAIIEQGMISRVIEAKPQELRAFLEEAAGISRYRERRHESELRLSDARGNLLRLDDILAEFGKQVQHLQAQAQVAARYHELQTQRLTAQRMLHAQQQQQAASARARAQTEIEHHTVHLENIQDSQQAAEQELEALRVRHKAVGNQQLELQGKLYEADGEIARINQQLQHMRDNQARLSQQLADIANRLQNYEARLGNVQADRVSFQDQFQQASELHNELQQQLLLENQQLPLLETTAKTDEMQLTAAREKLLAVRHDEKLQRHQLANAEKNLQQLLLKQQRLQNEQRQQPVVDHGALAGIQQLADKLSALLTQQQQALAVLGAQLDVAQQEKTAIEGQTQVCLQEITQVKAQHDALQRLQHQTHHDQEMDAWVSQHQLDTLPRLWQQIRVEAGWETALESVLHARIEAVNIDQLEQVLTWQPPPPGKWTVCEAADLIDRKRSNTQTHHTDQPDWLPLAKRLHYHNPTLQSVLETWLTGVFTTQDIKSGLMDREHLMPGECLVTAQGHIFSRHSISFFAPDSARYGVLARQQEIEHLSTRHAEIEAAHLISQQTLSRAQAHCRDLTARIVQTRNEIDQNRVKHHEQQLQIMQLAQQQDRITLRTQQIEKELVELAQQMAQELPHKEQAESSLAACLIEQSTLDEQVRLAQSVFQKSSQALTAQRALIQQITNQLREAAFNEKHFQDKLTDCERQIEQIEHDMAELTQNRQQLEQTQTGFDPSSLLAGLTQWQAKRLQHEQSLAAVREAITAVENLIGKTEQVRIQAEQEHHVAGEMLNQARLKEREASLNEKQFSDKLMELGLEDAPSIAQYASKESPAKLQARVNQLTEDIAALGAVNLAALAELEALRGREEMLAAQLQDLQQAIQALEQAIRQIDGETRERLATTFTEVNRNLTELFVSVFGGGQAELHLSGDDILQAGVQLTAHPPGKKNSSIQLLSGGEKALTALALVFSLFKLNPAPFCLLDEVDAPLDDSNATRFCELVKRMAQDTQFLFISHNKTTMQMAQQLIGVTMHEQGVSRVVTVDIEKMILAENDAVPV</sequence>
<dbReference type="InterPro" id="IPR036277">
    <property type="entry name" value="SMC_hinge_sf"/>
</dbReference>
<proteinExistence type="inferred from homology"/>
<dbReference type="GO" id="GO:0007062">
    <property type="term" value="P:sister chromatid cohesion"/>
    <property type="evidence" value="ECO:0007669"/>
    <property type="project" value="InterPro"/>
</dbReference>
<protein>
    <recommendedName>
        <fullName evidence="6">Chromosome partition protein Smc</fullName>
    </recommendedName>
</protein>
<dbReference type="NCBIfam" id="TIGR02168">
    <property type="entry name" value="SMC_prok_B"/>
    <property type="match status" value="1"/>
</dbReference>
<dbReference type="STRING" id="51642.NSMM_480021"/>
<keyword evidence="10" id="KW-1185">Reference proteome</keyword>
<dbReference type="PIRSF" id="PIRSF005719">
    <property type="entry name" value="SMC"/>
    <property type="match status" value="1"/>
</dbReference>
<dbReference type="Pfam" id="PF06470">
    <property type="entry name" value="SMC_hinge"/>
    <property type="match status" value="1"/>
</dbReference>
<keyword evidence="4 6" id="KW-0175">Coiled coil</keyword>
<keyword evidence="3 6" id="KW-0067">ATP-binding</keyword>
<dbReference type="InterPro" id="IPR011890">
    <property type="entry name" value="SMC_prok"/>
</dbReference>
<dbReference type="Pfam" id="PF02463">
    <property type="entry name" value="SMC_N"/>
    <property type="match status" value="1"/>
</dbReference>
<evidence type="ECO:0000256" key="4">
    <source>
        <dbReference type="ARBA" id="ARBA00023054"/>
    </source>
</evidence>
<dbReference type="PANTHER" id="PTHR43977">
    <property type="entry name" value="STRUCTURAL MAINTENANCE OF CHROMOSOMES PROTEIN 3"/>
    <property type="match status" value="1"/>
</dbReference>
<evidence type="ECO:0000259" key="7">
    <source>
        <dbReference type="Pfam" id="PF02463"/>
    </source>
</evidence>
<dbReference type="SUPFAM" id="SSF75553">
    <property type="entry name" value="Smc hinge domain"/>
    <property type="match status" value="1"/>
</dbReference>
<dbReference type="RefSeq" id="WP_090286779.1">
    <property type="nucleotide sequence ID" value="NZ_FMWO01000056.1"/>
</dbReference>
<dbReference type="CDD" id="cd03278">
    <property type="entry name" value="ABC_SMC_barmotin"/>
    <property type="match status" value="2"/>
</dbReference>
<dbReference type="OrthoDB" id="9808768at2"/>
<dbReference type="InterPro" id="IPR003395">
    <property type="entry name" value="RecF/RecN/SMC_N"/>
</dbReference>
<feature type="binding site" evidence="6">
    <location>
        <begin position="32"/>
        <end position="39"/>
    </location>
    <ligand>
        <name>ATP</name>
        <dbReference type="ChEBI" id="CHEBI:30616"/>
    </ligand>
</feature>
<comment type="subunit">
    <text evidence="6">Homodimer.</text>
</comment>
<organism evidence="9 10">
    <name type="scientific">Nitrosomonas mobilis</name>
    <dbReference type="NCBI Taxonomy" id="51642"/>
    <lineage>
        <taxon>Bacteria</taxon>
        <taxon>Pseudomonadati</taxon>
        <taxon>Pseudomonadota</taxon>
        <taxon>Betaproteobacteria</taxon>
        <taxon>Nitrosomonadales</taxon>
        <taxon>Nitrosomonadaceae</taxon>
        <taxon>Nitrosomonas</taxon>
    </lineage>
</organism>
<feature type="domain" description="RecF/RecN/SMC N-terminal" evidence="7">
    <location>
        <begin position="3"/>
        <end position="1161"/>
    </location>
</feature>
<accession>A0A1G5SI20</accession>
<dbReference type="GO" id="GO:0016887">
    <property type="term" value="F:ATP hydrolysis activity"/>
    <property type="evidence" value="ECO:0007669"/>
    <property type="project" value="InterPro"/>
</dbReference>
<evidence type="ECO:0000313" key="9">
    <source>
        <dbReference type="EMBL" id="SCZ86019.1"/>
    </source>
</evidence>
<feature type="domain" description="SMC hinge" evidence="8">
    <location>
        <begin position="521"/>
        <end position="628"/>
    </location>
</feature>
<dbReference type="EMBL" id="FMWO01000056">
    <property type="protein sequence ID" value="SCZ86019.1"/>
    <property type="molecule type" value="Genomic_DNA"/>
</dbReference>
<keyword evidence="5 6" id="KW-0238">DNA-binding</keyword>
<evidence type="ECO:0000256" key="1">
    <source>
        <dbReference type="ARBA" id="ARBA00022490"/>
    </source>
</evidence>
<evidence type="ECO:0000256" key="2">
    <source>
        <dbReference type="ARBA" id="ARBA00022741"/>
    </source>
</evidence>
<gene>
    <name evidence="6 9" type="primary">smc</name>
    <name evidence="9" type="ORF">NSMM_480021</name>
</gene>
<dbReference type="GO" id="GO:0006260">
    <property type="term" value="P:DNA replication"/>
    <property type="evidence" value="ECO:0007669"/>
    <property type="project" value="UniProtKB-UniRule"/>
</dbReference>
<dbReference type="InterPro" id="IPR024704">
    <property type="entry name" value="SMC"/>
</dbReference>
<evidence type="ECO:0000256" key="5">
    <source>
        <dbReference type="ARBA" id="ARBA00023125"/>
    </source>
</evidence>
<keyword evidence="1 6" id="KW-0963">Cytoplasm</keyword>
<evidence type="ECO:0000256" key="6">
    <source>
        <dbReference type="HAMAP-Rule" id="MF_01894"/>
    </source>
</evidence>
<feature type="coiled-coil region" evidence="6">
    <location>
        <begin position="820"/>
        <end position="854"/>
    </location>
</feature>
<comment type="function">
    <text evidence="6">Required for chromosome condensation and partitioning.</text>
</comment>
<comment type="domain">
    <text evidence="6">Contains large globular domains required for ATP hydrolysis at each terminus and a third globular domain forming a flexible hinge near the middle of the molecule. These domains are separated by coiled-coil structures.</text>
</comment>
<dbReference type="Proteomes" id="UP000198729">
    <property type="component" value="Unassembled WGS sequence"/>
</dbReference>
<reference evidence="9 10" key="1">
    <citation type="submission" date="2016-10" db="EMBL/GenBank/DDBJ databases">
        <authorList>
            <person name="de Groot N.N."/>
        </authorList>
    </citation>
    <scope>NUCLEOTIDE SEQUENCE [LARGE SCALE GENOMIC DNA]</scope>
    <source>
        <strain evidence="9">1</strain>
    </source>
</reference>
<dbReference type="GO" id="GO:0005694">
    <property type="term" value="C:chromosome"/>
    <property type="evidence" value="ECO:0007669"/>
    <property type="project" value="InterPro"/>
</dbReference>
<feature type="coiled-coil region" evidence="6">
    <location>
        <begin position="398"/>
        <end position="425"/>
    </location>
</feature>
<evidence type="ECO:0000313" key="10">
    <source>
        <dbReference type="Proteomes" id="UP000198729"/>
    </source>
</evidence>
<feature type="coiled-coil region" evidence="6">
    <location>
        <begin position="985"/>
        <end position="1022"/>
    </location>
</feature>
<dbReference type="Gene3D" id="3.40.50.300">
    <property type="entry name" value="P-loop containing nucleotide triphosphate hydrolases"/>
    <property type="match status" value="2"/>
</dbReference>
<dbReference type="SUPFAM" id="SSF52540">
    <property type="entry name" value="P-loop containing nucleoside triphosphate hydrolases"/>
    <property type="match status" value="1"/>
</dbReference>
<dbReference type="GO" id="GO:0030261">
    <property type="term" value="P:chromosome condensation"/>
    <property type="evidence" value="ECO:0007669"/>
    <property type="project" value="InterPro"/>
</dbReference>
<dbReference type="GO" id="GO:0003677">
    <property type="term" value="F:DNA binding"/>
    <property type="evidence" value="ECO:0007669"/>
    <property type="project" value="UniProtKB-UniRule"/>
</dbReference>
<dbReference type="GO" id="GO:0007059">
    <property type="term" value="P:chromosome segregation"/>
    <property type="evidence" value="ECO:0007669"/>
    <property type="project" value="UniProtKB-UniRule"/>
</dbReference>
<evidence type="ECO:0000256" key="3">
    <source>
        <dbReference type="ARBA" id="ARBA00022840"/>
    </source>
</evidence>